<evidence type="ECO:0000259" key="2">
    <source>
        <dbReference type="SMART" id="SM00894"/>
    </source>
</evidence>
<dbReference type="AlphaFoldDB" id="A0A433RW27"/>
<dbReference type="Proteomes" id="UP000288623">
    <property type="component" value="Unassembled WGS sequence"/>
</dbReference>
<gene>
    <name evidence="3" type="ORF">QI30_05645</name>
</gene>
<evidence type="ECO:0000256" key="1">
    <source>
        <dbReference type="SAM" id="SignalP"/>
    </source>
</evidence>
<reference evidence="3 4" key="1">
    <citation type="submission" date="2014-11" db="EMBL/GenBank/DDBJ databases">
        <title>Genome sequence and analysis of novel Kurthia sp.</title>
        <authorList>
            <person name="Lawson J.N."/>
            <person name="Gonzalez J.E."/>
            <person name="Rinauldi L."/>
            <person name="Xuan Z."/>
            <person name="Firman A."/>
            <person name="Shaddox L."/>
            <person name="Trudeau A."/>
            <person name="Shah S."/>
            <person name="Reiman D."/>
        </authorList>
    </citation>
    <scope>NUCLEOTIDE SEQUENCE [LARGE SCALE GENOMIC DNA]</scope>
    <source>
        <strain evidence="3 4">3B1D</strain>
    </source>
</reference>
<feature type="domain" description="Excalibur calcium-binding" evidence="2">
    <location>
        <begin position="35"/>
        <end position="101"/>
    </location>
</feature>
<dbReference type="EMBL" id="JTFC01000024">
    <property type="protein sequence ID" value="RUS57480.1"/>
    <property type="molecule type" value="Genomic_DNA"/>
</dbReference>
<sequence>MKKLTQLALSTTLLTATFFGTTFVANDQQAEASSVYKNCKSFNAKYTHGVRKSAKTKNKIIKSSGKVVYETSKAKVSASLYKKAIQNNKQLDRDKDGIACEK</sequence>
<dbReference type="OrthoDB" id="2735480at2"/>
<evidence type="ECO:0000313" key="4">
    <source>
        <dbReference type="Proteomes" id="UP000288623"/>
    </source>
</evidence>
<accession>A0A433RW27</accession>
<feature type="chain" id="PRO_5038863202" description="Excalibur calcium-binding domain-containing protein" evidence="1">
    <location>
        <begin position="25"/>
        <end position="102"/>
    </location>
</feature>
<keyword evidence="1" id="KW-0732">Signal</keyword>
<dbReference type="SMART" id="SM00894">
    <property type="entry name" value="Excalibur"/>
    <property type="match status" value="1"/>
</dbReference>
<organism evidence="3 4">
    <name type="scientific">Candidatus Kurthia intestinigallinarum</name>
    <dbReference type="NCBI Taxonomy" id="1562256"/>
    <lineage>
        <taxon>Bacteria</taxon>
        <taxon>Bacillati</taxon>
        <taxon>Bacillota</taxon>
        <taxon>Bacilli</taxon>
        <taxon>Bacillales</taxon>
        <taxon>Caryophanaceae</taxon>
        <taxon>Kurthia</taxon>
    </lineage>
</organism>
<proteinExistence type="predicted"/>
<feature type="signal peptide" evidence="1">
    <location>
        <begin position="1"/>
        <end position="24"/>
    </location>
</feature>
<keyword evidence="4" id="KW-1185">Reference proteome</keyword>
<name>A0A433RW27_9BACL</name>
<comment type="caution">
    <text evidence="3">The sequence shown here is derived from an EMBL/GenBank/DDBJ whole genome shotgun (WGS) entry which is preliminary data.</text>
</comment>
<evidence type="ECO:0000313" key="3">
    <source>
        <dbReference type="EMBL" id="RUS57480.1"/>
    </source>
</evidence>
<dbReference type="InterPro" id="IPR008613">
    <property type="entry name" value="Excalibur_Ca-bd_domain"/>
</dbReference>
<protein>
    <recommendedName>
        <fullName evidence="2">Excalibur calcium-binding domain-containing protein</fullName>
    </recommendedName>
</protein>
<dbReference type="Pfam" id="PF05901">
    <property type="entry name" value="Excalibur"/>
    <property type="match status" value="1"/>
</dbReference>